<evidence type="ECO:0000256" key="1">
    <source>
        <dbReference type="SAM" id="MobiDB-lite"/>
    </source>
</evidence>
<comment type="caution">
    <text evidence="2">The sequence shown here is derived from an EMBL/GenBank/DDBJ whole genome shotgun (WGS) entry which is preliminary data.</text>
</comment>
<gene>
    <name evidence="2" type="ORF">CSUI_010790</name>
</gene>
<dbReference type="Proteomes" id="UP000221165">
    <property type="component" value="Unassembled WGS sequence"/>
</dbReference>
<protein>
    <submittedName>
        <fullName evidence="2">Uncharacterized protein</fullName>
    </submittedName>
</protein>
<dbReference type="GeneID" id="94434102"/>
<accession>A0A2C6JW23</accession>
<evidence type="ECO:0000313" key="3">
    <source>
        <dbReference type="Proteomes" id="UP000221165"/>
    </source>
</evidence>
<dbReference type="VEuPathDB" id="ToxoDB:CSUI_010790"/>
<name>A0A2C6JW23_9APIC</name>
<sequence length="234" mass="25913">MSHCGTWTPAVHHHLALDWLGWKSSDIVRAAAFRVCSGLLLRFVSISLRCARRLCEFRKLMRVKGETKKKHTPFFLSFFARSQDQRGLWHHFSSCYFRPPRPCPSALTSHRAETGRPSKGVQGLLLAGGSVSASPGCSRSVPETSVPPKRDVSVVNLGNGSYRFLVLRVTALPLPEAPSILRAIRRPHSPALLLPLQSDLWRPPAPSSCPWRGSDANFQAKQSGLLDQGEETKV</sequence>
<organism evidence="2 3">
    <name type="scientific">Cystoisospora suis</name>
    <dbReference type="NCBI Taxonomy" id="483139"/>
    <lineage>
        <taxon>Eukaryota</taxon>
        <taxon>Sar</taxon>
        <taxon>Alveolata</taxon>
        <taxon>Apicomplexa</taxon>
        <taxon>Conoidasida</taxon>
        <taxon>Coccidia</taxon>
        <taxon>Eucoccidiorida</taxon>
        <taxon>Eimeriorina</taxon>
        <taxon>Sarcocystidae</taxon>
        <taxon>Cystoisospora</taxon>
    </lineage>
</organism>
<dbReference type="EMBL" id="MIGC01008293">
    <property type="protein sequence ID" value="PHJ15400.1"/>
    <property type="molecule type" value="Genomic_DNA"/>
</dbReference>
<dbReference type="RefSeq" id="XP_067917134.1">
    <property type="nucleotide sequence ID" value="XM_068070891.1"/>
</dbReference>
<evidence type="ECO:0000313" key="2">
    <source>
        <dbReference type="EMBL" id="PHJ15400.1"/>
    </source>
</evidence>
<proteinExistence type="predicted"/>
<reference evidence="2 3" key="1">
    <citation type="journal article" date="2017" name="Int. J. Parasitol.">
        <title>The genome of the protozoan parasite Cystoisospora suis and a reverse vaccinology approach to identify vaccine candidates.</title>
        <authorList>
            <person name="Palmieri N."/>
            <person name="Shrestha A."/>
            <person name="Ruttkowski B."/>
            <person name="Beck T."/>
            <person name="Vogl C."/>
            <person name="Tomley F."/>
            <person name="Blake D.P."/>
            <person name="Joachim A."/>
        </authorList>
    </citation>
    <scope>NUCLEOTIDE SEQUENCE [LARGE SCALE GENOMIC DNA]</scope>
    <source>
        <strain evidence="2 3">Wien I</strain>
    </source>
</reference>
<keyword evidence="3" id="KW-1185">Reference proteome</keyword>
<dbReference type="AlphaFoldDB" id="A0A2C6JW23"/>
<feature type="region of interest" description="Disordered" evidence="1">
    <location>
        <begin position="205"/>
        <end position="234"/>
    </location>
</feature>